<proteinExistence type="predicted"/>
<dbReference type="AlphaFoldDB" id="A0A1R3HE50"/>
<dbReference type="Proteomes" id="UP000187203">
    <property type="component" value="Unassembled WGS sequence"/>
</dbReference>
<accession>A0A1R3HE50</accession>
<comment type="caution">
    <text evidence="1">The sequence shown here is derived from an EMBL/GenBank/DDBJ whole genome shotgun (WGS) entry which is preliminary data.</text>
</comment>
<dbReference type="EMBL" id="AWUE01020377">
    <property type="protein sequence ID" value="OMO68543.1"/>
    <property type="molecule type" value="Genomic_DNA"/>
</dbReference>
<reference evidence="2" key="1">
    <citation type="submission" date="2013-09" db="EMBL/GenBank/DDBJ databases">
        <title>Corchorus olitorius genome sequencing.</title>
        <authorList>
            <person name="Alam M."/>
            <person name="Haque M.S."/>
            <person name="Islam M.S."/>
            <person name="Emdad E.M."/>
            <person name="Islam M.M."/>
            <person name="Ahmed B."/>
            <person name="Halim A."/>
            <person name="Hossen Q.M.M."/>
            <person name="Hossain M.Z."/>
            <person name="Ahmed R."/>
            <person name="Khan M.M."/>
            <person name="Islam R."/>
            <person name="Rashid M.M."/>
            <person name="Khan S.A."/>
            <person name="Rahman M.S."/>
            <person name="Alam M."/>
            <person name="Yahiya A.S."/>
            <person name="Khan M.S."/>
            <person name="Azam M.S."/>
            <person name="Haque T."/>
            <person name="Lashkar M.Z.H."/>
            <person name="Akhand A.I."/>
            <person name="Morshed G."/>
            <person name="Roy S."/>
            <person name="Uddin K.S."/>
            <person name="Rabeya T."/>
            <person name="Hossain A.S."/>
            <person name="Chowdhury A."/>
            <person name="Snigdha A.R."/>
            <person name="Mortoza M.S."/>
            <person name="Matin S.A."/>
            <person name="Hoque S.M.E."/>
            <person name="Islam M.K."/>
            <person name="Roy D.K."/>
            <person name="Haider R."/>
            <person name="Moosa M.M."/>
            <person name="Elias S.M."/>
            <person name="Hasan A.M."/>
            <person name="Jahan S."/>
            <person name="Shafiuddin M."/>
            <person name="Mahmood N."/>
            <person name="Shommy N.S."/>
        </authorList>
    </citation>
    <scope>NUCLEOTIDE SEQUENCE [LARGE SCALE GENOMIC DNA]</scope>
    <source>
        <strain evidence="2">cv. O-4</strain>
    </source>
</reference>
<gene>
    <name evidence="1" type="ORF">COLO4_29592</name>
</gene>
<dbReference type="OrthoDB" id="1889094at2759"/>
<keyword evidence="2" id="KW-1185">Reference proteome</keyword>
<evidence type="ECO:0000313" key="2">
    <source>
        <dbReference type="Proteomes" id="UP000187203"/>
    </source>
</evidence>
<sequence>MAPTTAHQFHQQPTTTALAVAPAADAAAGHKTTSHLNPVFQGQHIVLLGNEAISEFNQEKNTGIFSIDVKLYFRIRFRLGKVKVGKFKPRVSCDLKVPLSSVNGTLAGAPETTKCDWDF</sequence>
<organism evidence="1 2">
    <name type="scientific">Corchorus olitorius</name>
    <dbReference type="NCBI Taxonomy" id="93759"/>
    <lineage>
        <taxon>Eukaryota</taxon>
        <taxon>Viridiplantae</taxon>
        <taxon>Streptophyta</taxon>
        <taxon>Embryophyta</taxon>
        <taxon>Tracheophyta</taxon>
        <taxon>Spermatophyta</taxon>
        <taxon>Magnoliopsida</taxon>
        <taxon>eudicotyledons</taxon>
        <taxon>Gunneridae</taxon>
        <taxon>Pentapetalae</taxon>
        <taxon>rosids</taxon>
        <taxon>malvids</taxon>
        <taxon>Malvales</taxon>
        <taxon>Malvaceae</taxon>
        <taxon>Grewioideae</taxon>
        <taxon>Apeibeae</taxon>
        <taxon>Corchorus</taxon>
    </lineage>
</organism>
<protein>
    <submittedName>
        <fullName evidence="1">Syntaxin-24-like protein</fullName>
    </submittedName>
</protein>
<evidence type="ECO:0000313" key="1">
    <source>
        <dbReference type="EMBL" id="OMO68543.1"/>
    </source>
</evidence>
<dbReference type="STRING" id="93759.A0A1R3HE50"/>
<name>A0A1R3HE50_9ROSI</name>